<evidence type="ECO:0000313" key="1">
    <source>
        <dbReference type="EMBL" id="CAK5265098.1"/>
    </source>
</evidence>
<gene>
    <name evidence="1" type="ORF">MYCIT1_LOCUS5829</name>
</gene>
<name>A0AAD2GZ45_9AGAR</name>
<comment type="caution">
    <text evidence="1">The sequence shown here is derived from an EMBL/GenBank/DDBJ whole genome shotgun (WGS) entry which is preliminary data.</text>
</comment>
<evidence type="ECO:0000313" key="2">
    <source>
        <dbReference type="Proteomes" id="UP001295794"/>
    </source>
</evidence>
<organism evidence="1 2">
    <name type="scientific">Mycena citricolor</name>
    <dbReference type="NCBI Taxonomy" id="2018698"/>
    <lineage>
        <taxon>Eukaryota</taxon>
        <taxon>Fungi</taxon>
        <taxon>Dikarya</taxon>
        <taxon>Basidiomycota</taxon>
        <taxon>Agaricomycotina</taxon>
        <taxon>Agaricomycetes</taxon>
        <taxon>Agaricomycetidae</taxon>
        <taxon>Agaricales</taxon>
        <taxon>Marasmiineae</taxon>
        <taxon>Mycenaceae</taxon>
        <taxon>Mycena</taxon>
    </lineage>
</organism>
<dbReference type="AlphaFoldDB" id="A0AAD2GZ45"/>
<dbReference type="Proteomes" id="UP001295794">
    <property type="component" value="Unassembled WGS sequence"/>
</dbReference>
<accession>A0AAD2GZ45</accession>
<protein>
    <submittedName>
        <fullName evidence="1">Uncharacterized protein</fullName>
    </submittedName>
</protein>
<reference evidence="1" key="1">
    <citation type="submission" date="2023-11" db="EMBL/GenBank/DDBJ databases">
        <authorList>
            <person name="De Vega J J."/>
            <person name="De Vega J J."/>
        </authorList>
    </citation>
    <scope>NUCLEOTIDE SEQUENCE</scope>
</reference>
<keyword evidence="2" id="KW-1185">Reference proteome</keyword>
<sequence length="190" mass="21773">MNPPTRSPRGYPAVISSEYADELRESIRDSLRTSGSATPENIAELEEFLRVCPTNRLSFLEGCYSMMKESAHTKLPQLVYRDPPPGVELHHYDIPKTEFRILFHKMIVPNTAAYAHFAFQWQFYVRSSTSQDLEHAPVVEMENPFNRRWQVITVFLAPPASALRINKQHVVRLPHDPALSVMPLNATLNE</sequence>
<proteinExistence type="predicted"/>
<dbReference type="EMBL" id="CAVNYO010000081">
    <property type="protein sequence ID" value="CAK5265098.1"/>
    <property type="molecule type" value="Genomic_DNA"/>
</dbReference>